<evidence type="ECO:0000256" key="9">
    <source>
        <dbReference type="SAM" id="Phobius"/>
    </source>
</evidence>
<comment type="similarity">
    <text evidence="2 7">Belongs to the HSF family.</text>
</comment>
<dbReference type="Pfam" id="PF00447">
    <property type="entry name" value="HSF_DNA-bind"/>
    <property type="match status" value="1"/>
</dbReference>
<evidence type="ECO:0000259" key="10">
    <source>
        <dbReference type="PROSITE" id="PS00434"/>
    </source>
</evidence>
<evidence type="ECO:0000256" key="1">
    <source>
        <dbReference type="ARBA" id="ARBA00004123"/>
    </source>
</evidence>
<evidence type="ECO:0000256" key="7">
    <source>
        <dbReference type="RuleBase" id="RU004020"/>
    </source>
</evidence>
<dbReference type="Gene3D" id="1.10.10.10">
    <property type="entry name" value="Winged helix-like DNA-binding domain superfamily/Winged helix DNA-binding domain"/>
    <property type="match status" value="1"/>
</dbReference>
<accession>A0A1Y1VHR5</accession>
<keyword evidence="9" id="KW-0472">Membrane</keyword>
<dbReference type="PANTHER" id="PTHR10015">
    <property type="entry name" value="HEAT SHOCK TRANSCRIPTION FACTOR"/>
    <property type="match status" value="1"/>
</dbReference>
<evidence type="ECO:0000256" key="2">
    <source>
        <dbReference type="ARBA" id="ARBA00006403"/>
    </source>
</evidence>
<gene>
    <name evidence="11" type="ORF">BCR36DRAFT_279439</name>
</gene>
<evidence type="ECO:0000256" key="5">
    <source>
        <dbReference type="ARBA" id="ARBA00023163"/>
    </source>
</evidence>
<dbReference type="Proteomes" id="UP000193719">
    <property type="component" value="Unassembled WGS sequence"/>
</dbReference>
<dbReference type="InterPro" id="IPR036390">
    <property type="entry name" value="WH_DNA-bd_sf"/>
</dbReference>
<evidence type="ECO:0000256" key="8">
    <source>
        <dbReference type="SAM" id="MobiDB-lite"/>
    </source>
</evidence>
<keyword evidence="9" id="KW-0812">Transmembrane</keyword>
<keyword evidence="12" id="KW-1185">Reference proteome</keyword>
<reference evidence="11 12" key="2">
    <citation type="submission" date="2016-08" db="EMBL/GenBank/DDBJ databases">
        <title>Pervasive Adenine N6-methylation of Active Genes in Fungi.</title>
        <authorList>
            <consortium name="DOE Joint Genome Institute"/>
            <person name="Mondo S.J."/>
            <person name="Dannebaum R.O."/>
            <person name="Kuo R.C."/>
            <person name="Labutti K."/>
            <person name="Haridas S."/>
            <person name="Kuo A."/>
            <person name="Salamov A."/>
            <person name="Ahrendt S.R."/>
            <person name="Lipzen A."/>
            <person name="Sullivan W."/>
            <person name="Andreopoulos W.B."/>
            <person name="Clum A."/>
            <person name="Lindquist E."/>
            <person name="Daum C."/>
            <person name="Ramamoorthy G.K."/>
            <person name="Gryganskyi A."/>
            <person name="Culley D."/>
            <person name="Magnuson J.K."/>
            <person name="James T.Y."/>
            <person name="O'Malley M.A."/>
            <person name="Stajich J.E."/>
            <person name="Spatafora J.W."/>
            <person name="Visel A."/>
            <person name="Grigoriev I.V."/>
        </authorList>
    </citation>
    <scope>NUCLEOTIDE SEQUENCE [LARGE SCALE GENOMIC DNA]</scope>
    <source>
        <strain evidence="12">finn</strain>
    </source>
</reference>
<comment type="subcellular location">
    <subcellularLocation>
        <location evidence="1">Nucleus</location>
    </subcellularLocation>
</comment>
<dbReference type="PRINTS" id="PR00056">
    <property type="entry name" value="HSFDOMAIN"/>
</dbReference>
<organism evidence="11 12">
    <name type="scientific">Piromyces finnis</name>
    <dbReference type="NCBI Taxonomy" id="1754191"/>
    <lineage>
        <taxon>Eukaryota</taxon>
        <taxon>Fungi</taxon>
        <taxon>Fungi incertae sedis</taxon>
        <taxon>Chytridiomycota</taxon>
        <taxon>Chytridiomycota incertae sedis</taxon>
        <taxon>Neocallimastigomycetes</taxon>
        <taxon>Neocallimastigales</taxon>
        <taxon>Neocallimastigaceae</taxon>
        <taxon>Piromyces</taxon>
    </lineage>
</organism>
<keyword evidence="5" id="KW-0804">Transcription</keyword>
<feature type="domain" description="HSF-type DNA-binding" evidence="10">
    <location>
        <begin position="98"/>
        <end position="122"/>
    </location>
</feature>
<reference evidence="11 12" key="1">
    <citation type="submission" date="2016-08" db="EMBL/GenBank/DDBJ databases">
        <title>Genomes of anaerobic fungi encode conserved fungal cellulosomes for biomass hydrolysis.</title>
        <authorList>
            <consortium name="DOE Joint Genome Institute"/>
            <person name="Haitjema C.H."/>
            <person name="Gilmore S.P."/>
            <person name="Henske J.K."/>
            <person name="Solomon K.V."/>
            <person name="De Groot R."/>
            <person name="Kuo A."/>
            <person name="Mondo S.J."/>
            <person name="Salamov A.A."/>
            <person name="Labutti K."/>
            <person name="Zhao Z."/>
            <person name="Chiniquy J."/>
            <person name="Barry K."/>
            <person name="Brewer H.M."/>
            <person name="Purvine S.O."/>
            <person name="Wright A.T."/>
            <person name="Boxma B."/>
            <person name="Van Alen T."/>
            <person name="Hackstein J.H."/>
            <person name="Baker S.E."/>
            <person name="Grigoriev I.V."/>
            <person name="O'Malley M.A."/>
        </authorList>
    </citation>
    <scope>NUCLEOTIDE SEQUENCE [LARGE SCALE GENOMIC DNA]</scope>
    <source>
        <strain evidence="12">finn</strain>
    </source>
</reference>
<evidence type="ECO:0000256" key="4">
    <source>
        <dbReference type="ARBA" id="ARBA00023125"/>
    </source>
</evidence>
<evidence type="ECO:0000313" key="12">
    <source>
        <dbReference type="Proteomes" id="UP000193719"/>
    </source>
</evidence>
<dbReference type="InterPro" id="IPR000232">
    <property type="entry name" value="HSF_DNA-bd"/>
</dbReference>
<dbReference type="FunFam" id="1.10.10.10:FF:000027">
    <property type="entry name" value="Heat shock transcription factor 1"/>
    <property type="match status" value="1"/>
</dbReference>
<dbReference type="EMBL" id="MCFH01000007">
    <property type="protein sequence ID" value="ORX56579.1"/>
    <property type="molecule type" value="Genomic_DNA"/>
</dbReference>
<evidence type="ECO:0000313" key="11">
    <source>
        <dbReference type="EMBL" id="ORX56579.1"/>
    </source>
</evidence>
<dbReference type="SMART" id="SM00415">
    <property type="entry name" value="HSF"/>
    <property type="match status" value="1"/>
</dbReference>
<proteinExistence type="inferred from homology"/>
<dbReference type="STRING" id="1754191.A0A1Y1VHR5"/>
<dbReference type="PANTHER" id="PTHR10015:SF427">
    <property type="entry name" value="HEAT SHOCK FACTOR PROTEIN"/>
    <property type="match status" value="1"/>
</dbReference>
<dbReference type="AlphaFoldDB" id="A0A1Y1VHR5"/>
<dbReference type="InterPro" id="IPR036388">
    <property type="entry name" value="WH-like_DNA-bd_sf"/>
</dbReference>
<keyword evidence="4" id="KW-0238">DNA-binding</keyword>
<keyword evidence="3" id="KW-0805">Transcription regulation</keyword>
<feature type="transmembrane region" description="Helical" evidence="9">
    <location>
        <begin position="323"/>
        <end position="344"/>
    </location>
</feature>
<comment type="caution">
    <text evidence="11">The sequence shown here is derived from an EMBL/GenBank/DDBJ whole genome shotgun (WGS) entry which is preliminary data.</text>
</comment>
<sequence>MPLKKPVSRKRSLSNSSIGPVFPQRTVPASKLPQIVSASNTGLNTRAIASSASKNVPAFLNKLYNMVNDPSTDDLIHWSEDGSTFIVQKHEEFAKEVLPRFFKHNNFSSFVRQLNMYGFHKVPHLQQGVLHSDSDTELWEFANQHFQRNQPDLLCLVNRKKGRDNEDKEMFDINHLISEITAVKRHQFTISADLKKIQSDNQALWNESIEMREKYQRQQEVIDKIIRFLASFFTNKKAVQSPKRPRLLLGSSNDSKFTASINEIKSPDVTSLASLSPKNITVETPTSPFESLSPLKEDKDGLTKTIEKMESDTLSQSLSKYKIYIIIVIFVNLLYFYTNGLFFIF</sequence>
<keyword evidence="6" id="KW-0539">Nucleus</keyword>
<keyword evidence="9" id="KW-1133">Transmembrane helix</keyword>
<dbReference type="GO" id="GO:0005634">
    <property type="term" value="C:nucleus"/>
    <property type="evidence" value="ECO:0007669"/>
    <property type="project" value="UniProtKB-SubCell"/>
</dbReference>
<name>A0A1Y1VHR5_9FUNG</name>
<dbReference type="OrthoDB" id="60033at2759"/>
<dbReference type="SUPFAM" id="SSF46785">
    <property type="entry name" value="Winged helix' DNA-binding domain"/>
    <property type="match status" value="1"/>
</dbReference>
<dbReference type="GO" id="GO:0003700">
    <property type="term" value="F:DNA-binding transcription factor activity"/>
    <property type="evidence" value="ECO:0007669"/>
    <property type="project" value="InterPro"/>
</dbReference>
<evidence type="ECO:0000256" key="3">
    <source>
        <dbReference type="ARBA" id="ARBA00023015"/>
    </source>
</evidence>
<dbReference type="GO" id="GO:0043565">
    <property type="term" value="F:sequence-specific DNA binding"/>
    <property type="evidence" value="ECO:0007669"/>
    <property type="project" value="InterPro"/>
</dbReference>
<dbReference type="PROSITE" id="PS00434">
    <property type="entry name" value="HSF_DOMAIN"/>
    <property type="match status" value="1"/>
</dbReference>
<feature type="compositionally biased region" description="Basic residues" evidence="8">
    <location>
        <begin position="1"/>
        <end position="12"/>
    </location>
</feature>
<feature type="region of interest" description="Disordered" evidence="8">
    <location>
        <begin position="1"/>
        <end position="25"/>
    </location>
</feature>
<protein>
    <recommendedName>
        <fullName evidence="10">HSF-type DNA-binding domain-containing protein</fullName>
    </recommendedName>
</protein>
<evidence type="ECO:0000256" key="6">
    <source>
        <dbReference type="ARBA" id="ARBA00023242"/>
    </source>
</evidence>